<evidence type="ECO:0000256" key="4">
    <source>
        <dbReference type="ARBA" id="ARBA00022989"/>
    </source>
</evidence>
<feature type="transmembrane region" description="Helical" evidence="6">
    <location>
        <begin position="281"/>
        <end position="300"/>
    </location>
</feature>
<feature type="transmembrane region" description="Helical" evidence="6">
    <location>
        <begin position="58"/>
        <end position="77"/>
    </location>
</feature>
<evidence type="ECO:0000313" key="8">
    <source>
        <dbReference type="Proteomes" id="UP001140217"/>
    </source>
</evidence>
<dbReference type="Proteomes" id="UP001140217">
    <property type="component" value="Unassembled WGS sequence"/>
</dbReference>
<evidence type="ECO:0000256" key="2">
    <source>
        <dbReference type="ARBA" id="ARBA00022475"/>
    </source>
</evidence>
<evidence type="ECO:0000256" key="5">
    <source>
        <dbReference type="ARBA" id="ARBA00023136"/>
    </source>
</evidence>
<sequence>MKESADGTALPPLTWRSWLVLALFAAATLCVIRPVAFSVALPGLPSLGRLRVNIDNKLAPWLVILVLVASTAIRVQREVVDGFVGGDGIEPYAIVILIFALAYICISLDESGLLSCVAMVVACRWGRNGRVLLMCFYLLSIAMAVLTNNDVAVLCLTPIICAFSDATGIGAEPFLTAMFVAANTASMALFIGNPTNIVVAQANGVSFLSYTAWMGLPFLAAAAAGALALYVLSLRTVARAIPAGLDLRPRDMIRSKWRVAVGVFVLVSCLVALSVSSIHGVAVWMVTLPFGVAMLVADAAIDLCTAPVVKRLPYGIVPFSLGMFIIVECLGTQGWTPRLAWVLRRMCPSATAAVFVIGAVSTVVCNVLNNLPATILFSRAFQHPVFFAHTDDRTRRGAMFALVVGSNLGANFSLVGSLAGLMFQGIAMQKGRRIGYFRFMRACAPTMVVQLAVSCAVLAAELAIKR</sequence>
<dbReference type="InterPro" id="IPR000802">
    <property type="entry name" value="Arsenical_pump_ArsB"/>
</dbReference>
<feature type="transmembrane region" description="Helical" evidence="6">
    <location>
        <begin position="447"/>
        <end position="464"/>
    </location>
</feature>
<feature type="transmembrane region" description="Helical" evidence="6">
    <location>
        <begin position="398"/>
        <end position="427"/>
    </location>
</feature>
<dbReference type="PANTHER" id="PTHR43302">
    <property type="entry name" value="TRANSPORTER ARSB-RELATED"/>
    <property type="match status" value="1"/>
</dbReference>
<accession>A0A9W8HES7</accession>
<feature type="transmembrane region" description="Helical" evidence="6">
    <location>
        <begin position="257"/>
        <end position="275"/>
    </location>
</feature>
<feature type="transmembrane region" description="Helical" evidence="6">
    <location>
        <begin position="129"/>
        <end position="145"/>
    </location>
</feature>
<dbReference type="PRINTS" id="PR00758">
    <property type="entry name" value="ARSENICPUMP"/>
</dbReference>
<organism evidence="7 8">
    <name type="scientific">Coemansia javaensis</name>
    <dbReference type="NCBI Taxonomy" id="2761396"/>
    <lineage>
        <taxon>Eukaryota</taxon>
        <taxon>Fungi</taxon>
        <taxon>Fungi incertae sedis</taxon>
        <taxon>Zoopagomycota</taxon>
        <taxon>Kickxellomycotina</taxon>
        <taxon>Kickxellomycetes</taxon>
        <taxon>Kickxellales</taxon>
        <taxon>Kickxellaceae</taxon>
        <taxon>Coemansia</taxon>
    </lineage>
</organism>
<proteinExistence type="predicted"/>
<gene>
    <name evidence="7" type="ORF">H4R18_000816</name>
</gene>
<feature type="transmembrane region" description="Helical" evidence="6">
    <location>
        <begin position="312"/>
        <end position="333"/>
    </location>
</feature>
<dbReference type="AlphaFoldDB" id="A0A9W8HES7"/>
<evidence type="ECO:0000256" key="3">
    <source>
        <dbReference type="ARBA" id="ARBA00022692"/>
    </source>
</evidence>
<feature type="transmembrane region" description="Helical" evidence="6">
    <location>
        <begin position="89"/>
        <end position="108"/>
    </location>
</feature>
<evidence type="ECO:0000256" key="6">
    <source>
        <dbReference type="SAM" id="Phobius"/>
    </source>
</evidence>
<keyword evidence="2" id="KW-1003">Cell membrane</keyword>
<keyword evidence="4 6" id="KW-1133">Transmembrane helix</keyword>
<evidence type="ECO:0000313" key="7">
    <source>
        <dbReference type="EMBL" id="KAJ2784891.1"/>
    </source>
</evidence>
<dbReference type="GO" id="GO:0005886">
    <property type="term" value="C:plasma membrane"/>
    <property type="evidence" value="ECO:0007669"/>
    <property type="project" value="UniProtKB-SubCell"/>
</dbReference>
<keyword evidence="5 6" id="KW-0472">Membrane</keyword>
<feature type="transmembrane region" description="Helical" evidence="6">
    <location>
        <begin position="212"/>
        <end position="232"/>
    </location>
</feature>
<evidence type="ECO:0000256" key="1">
    <source>
        <dbReference type="ARBA" id="ARBA00004651"/>
    </source>
</evidence>
<keyword evidence="8" id="KW-1185">Reference proteome</keyword>
<dbReference type="EMBL" id="JANBUL010000018">
    <property type="protein sequence ID" value="KAJ2784891.1"/>
    <property type="molecule type" value="Genomic_DNA"/>
</dbReference>
<comment type="caution">
    <text evidence="7">The sequence shown here is derived from an EMBL/GenBank/DDBJ whole genome shotgun (WGS) entry which is preliminary data.</text>
</comment>
<dbReference type="Pfam" id="PF02040">
    <property type="entry name" value="ArsB"/>
    <property type="match status" value="1"/>
</dbReference>
<feature type="transmembrane region" description="Helical" evidence="6">
    <location>
        <begin position="18"/>
        <end position="37"/>
    </location>
</feature>
<dbReference type="GO" id="GO:0015105">
    <property type="term" value="F:arsenite transmembrane transporter activity"/>
    <property type="evidence" value="ECO:0007669"/>
    <property type="project" value="InterPro"/>
</dbReference>
<protein>
    <submittedName>
        <fullName evidence="7">Uncharacterized protein</fullName>
    </submittedName>
</protein>
<keyword evidence="3 6" id="KW-0812">Transmembrane</keyword>
<comment type="subcellular location">
    <subcellularLocation>
        <location evidence="1">Cell membrane</location>
        <topology evidence="1">Multi-pass membrane protein</topology>
    </subcellularLocation>
</comment>
<name>A0A9W8HES7_9FUNG</name>
<feature type="transmembrane region" description="Helical" evidence="6">
    <location>
        <begin position="353"/>
        <end position="377"/>
    </location>
</feature>
<reference evidence="7" key="1">
    <citation type="submission" date="2022-07" db="EMBL/GenBank/DDBJ databases">
        <title>Phylogenomic reconstructions and comparative analyses of Kickxellomycotina fungi.</title>
        <authorList>
            <person name="Reynolds N.K."/>
            <person name="Stajich J.E."/>
            <person name="Barry K."/>
            <person name="Grigoriev I.V."/>
            <person name="Crous P."/>
            <person name="Smith M.E."/>
        </authorList>
    </citation>
    <scope>NUCLEOTIDE SEQUENCE</scope>
    <source>
        <strain evidence="7">NBRC 105414</strain>
    </source>
</reference>
<dbReference type="OrthoDB" id="442352at2759"/>
<dbReference type="PANTHER" id="PTHR43302:SF5">
    <property type="entry name" value="TRANSPORTER ARSB-RELATED"/>
    <property type="match status" value="1"/>
</dbReference>